<feature type="transmembrane region" description="Helical" evidence="8">
    <location>
        <begin position="129"/>
        <end position="146"/>
    </location>
</feature>
<comment type="caution">
    <text evidence="9">The sequence shown here is derived from an EMBL/GenBank/DDBJ whole genome shotgun (WGS) entry which is preliminary data.</text>
</comment>
<organism evidence="9 10">
    <name type="scientific">Cupriavidus cauae</name>
    <dbReference type="NCBI Taxonomy" id="2608999"/>
    <lineage>
        <taxon>Bacteria</taxon>
        <taxon>Pseudomonadati</taxon>
        <taxon>Pseudomonadota</taxon>
        <taxon>Betaproteobacteria</taxon>
        <taxon>Burkholderiales</taxon>
        <taxon>Burkholderiaceae</taxon>
        <taxon>Cupriavidus</taxon>
    </lineage>
</organism>
<evidence type="ECO:0000256" key="8">
    <source>
        <dbReference type="SAM" id="Phobius"/>
    </source>
</evidence>
<keyword evidence="6 8" id="KW-0472">Membrane</keyword>
<dbReference type="CDD" id="cd06853">
    <property type="entry name" value="GT_WecA_like"/>
    <property type="match status" value="1"/>
</dbReference>
<dbReference type="InterPro" id="IPR000715">
    <property type="entry name" value="Glycosyl_transferase_4"/>
</dbReference>
<evidence type="ECO:0000256" key="3">
    <source>
        <dbReference type="ARBA" id="ARBA00022679"/>
    </source>
</evidence>
<comment type="subcellular location">
    <subcellularLocation>
        <location evidence="1">Cell membrane</location>
        <topology evidence="1">Multi-pass membrane protein</topology>
    </subcellularLocation>
</comment>
<evidence type="ECO:0000256" key="4">
    <source>
        <dbReference type="ARBA" id="ARBA00022692"/>
    </source>
</evidence>
<feature type="binding site" evidence="7">
    <location>
        <position position="151"/>
    </location>
    <ligand>
        <name>Mg(2+)</name>
        <dbReference type="ChEBI" id="CHEBI:18420"/>
    </ligand>
</feature>
<dbReference type="PANTHER" id="PTHR22926">
    <property type="entry name" value="PHOSPHO-N-ACETYLMURAMOYL-PENTAPEPTIDE-TRANSFERASE"/>
    <property type="match status" value="1"/>
</dbReference>
<reference evidence="9 10" key="1">
    <citation type="submission" date="2019-09" db="EMBL/GenBank/DDBJ databases">
        <title>Isolation of a novel species in the genus Cupriavidus from patients with sepsis using whole genome sequencing.</title>
        <authorList>
            <person name="Kweon O.J."/>
            <person name="Lee M.-K."/>
        </authorList>
    </citation>
    <scope>NUCLEOTIDE SEQUENCE [LARGE SCALE GENOMIC DNA]</scope>
    <source>
        <strain evidence="9 10">MKL-01</strain>
    </source>
</reference>
<feature type="transmembrane region" description="Helical" evidence="8">
    <location>
        <begin position="44"/>
        <end position="64"/>
    </location>
</feature>
<evidence type="ECO:0000256" key="1">
    <source>
        <dbReference type="ARBA" id="ARBA00004651"/>
    </source>
</evidence>
<dbReference type="GO" id="GO:0046872">
    <property type="term" value="F:metal ion binding"/>
    <property type="evidence" value="ECO:0007669"/>
    <property type="project" value="UniProtKB-KW"/>
</dbReference>
<dbReference type="AlphaFoldDB" id="A0A5M8A5Z2"/>
<dbReference type="InterPro" id="IPR018480">
    <property type="entry name" value="PNAcMuramoyl-5peptid_Trfase_CS"/>
</dbReference>
<feature type="transmembrane region" description="Helical" evidence="8">
    <location>
        <begin position="248"/>
        <end position="265"/>
    </location>
</feature>
<dbReference type="GO" id="GO:0044038">
    <property type="term" value="P:cell wall macromolecule biosynthetic process"/>
    <property type="evidence" value="ECO:0007669"/>
    <property type="project" value="TreeGrafter"/>
</dbReference>
<keyword evidence="7" id="KW-0460">Magnesium</keyword>
<dbReference type="Proteomes" id="UP000324324">
    <property type="component" value="Unassembled WGS sequence"/>
</dbReference>
<keyword evidence="10" id="KW-1185">Reference proteome</keyword>
<feature type="transmembrane region" description="Helical" evidence="8">
    <location>
        <begin position="6"/>
        <end position="32"/>
    </location>
</feature>
<gene>
    <name evidence="9" type="ORF">F1599_20950</name>
</gene>
<feature type="transmembrane region" description="Helical" evidence="8">
    <location>
        <begin position="212"/>
        <end position="236"/>
    </location>
</feature>
<dbReference type="RefSeq" id="WP_150084343.1">
    <property type="nucleotide sequence ID" value="NZ_VWRN01000053.1"/>
</dbReference>
<dbReference type="GO" id="GO:0009103">
    <property type="term" value="P:lipopolysaccharide biosynthetic process"/>
    <property type="evidence" value="ECO:0007669"/>
    <property type="project" value="TreeGrafter"/>
</dbReference>
<dbReference type="GO" id="GO:0016780">
    <property type="term" value="F:phosphotransferase activity, for other substituted phosphate groups"/>
    <property type="evidence" value="ECO:0007669"/>
    <property type="project" value="InterPro"/>
</dbReference>
<feature type="transmembrane region" description="Helical" evidence="8">
    <location>
        <begin position="99"/>
        <end position="117"/>
    </location>
</feature>
<keyword evidence="2" id="KW-1003">Cell membrane</keyword>
<dbReference type="GO" id="GO:0071555">
    <property type="term" value="P:cell wall organization"/>
    <property type="evidence" value="ECO:0007669"/>
    <property type="project" value="TreeGrafter"/>
</dbReference>
<feature type="transmembrane region" description="Helical" evidence="8">
    <location>
        <begin position="323"/>
        <end position="343"/>
    </location>
</feature>
<evidence type="ECO:0000256" key="2">
    <source>
        <dbReference type="ARBA" id="ARBA00022475"/>
    </source>
</evidence>
<evidence type="ECO:0000256" key="6">
    <source>
        <dbReference type="ARBA" id="ARBA00023136"/>
    </source>
</evidence>
<dbReference type="GO" id="GO:0005886">
    <property type="term" value="C:plasma membrane"/>
    <property type="evidence" value="ECO:0007669"/>
    <property type="project" value="UniProtKB-SubCell"/>
</dbReference>
<evidence type="ECO:0000313" key="10">
    <source>
        <dbReference type="Proteomes" id="UP000324324"/>
    </source>
</evidence>
<name>A0A5M8A5Z2_9BURK</name>
<dbReference type="PANTHER" id="PTHR22926:SF3">
    <property type="entry name" value="UNDECAPRENYL-PHOSPHATE ALPHA-N-ACETYLGLUCOSAMINYL 1-PHOSPHATE TRANSFERASE"/>
    <property type="match status" value="1"/>
</dbReference>
<dbReference type="PROSITE" id="PS01348">
    <property type="entry name" value="MRAY_2"/>
    <property type="match status" value="1"/>
</dbReference>
<evidence type="ECO:0000313" key="9">
    <source>
        <dbReference type="EMBL" id="KAA6119147.1"/>
    </source>
</evidence>
<feature type="transmembrane region" description="Helical" evidence="8">
    <location>
        <begin position="182"/>
        <end position="200"/>
    </location>
</feature>
<proteinExistence type="predicted"/>
<keyword evidence="4 8" id="KW-0812">Transmembrane</keyword>
<feature type="transmembrane region" description="Helical" evidence="8">
    <location>
        <begin position="70"/>
        <end position="87"/>
    </location>
</feature>
<dbReference type="EMBL" id="VWRN01000053">
    <property type="protein sequence ID" value="KAA6119147.1"/>
    <property type="molecule type" value="Genomic_DNA"/>
</dbReference>
<feature type="binding site" evidence="7">
    <location>
        <position position="216"/>
    </location>
    <ligand>
        <name>Mg(2+)</name>
        <dbReference type="ChEBI" id="CHEBI:18420"/>
    </ligand>
</feature>
<keyword evidence="5 8" id="KW-1133">Transmembrane helix</keyword>
<keyword evidence="7" id="KW-0479">Metal-binding</keyword>
<dbReference type="Pfam" id="PF00953">
    <property type="entry name" value="Glycos_transf_4"/>
    <property type="match status" value="1"/>
</dbReference>
<sequence length="360" mass="39171">MFDFFWVPLFCFLATAFAVVLLRPLAIAGGLVDRPDARKRHQGEVPLVGGIALTIAIWAGSLIFMRSQGYYVALLAGLTLLAIVGIADDLRGVSPVAKLGAQFLAAMLMTSWGGIYLHSLGDLFARREILLANWGIPMTLFAAVAVTNAMNMSDGLDGLAGGLAAIIFSWFAYLAGEVENGAAQRICIIFTGAILGFLIFNIRNPLRGKHRVFLGDAGSLMLGFAIVWFSVLLSQVEYNAQKSVPPVVMLWVLGFVLIDLFSVVVRRVMKGKNPLSADRTHLHHVLLRLGLGPDAIVLVILVCNASLGLCGVLGWKAGLSEQTLFLLFLGLVVLHLLVMRSAWRIIRIGRRMISRVRARH</sequence>
<keyword evidence="3 9" id="KW-0808">Transferase</keyword>
<comment type="cofactor">
    <cofactor evidence="7">
        <name>Mg(2+)</name>
        <dbReference type="ChEBI" id="CHEBI:18420"/>
    </cofactor>
</comment>
<feature type="transmembrane region" description="Helical" evidence="8">
    <location>
        <begin position="295"/>
        <end position="317"/>
    </location>
</feature>
<accession>A0A5M8A5Z2</accession>
<evidence type="ECO:0000256" key="5">
    <source>
        <dbReference type="ARBA" id="ARBA00022989"/>
    </source>
</evidence>
<protein>
    <submittedName>
        <fullName evidence="9">Undecaprenyl/decaprenyl-phosphate alpha-N-acetylglucosaminyl 1-phosphate transferase</fullName>
    </submittedName>
</protein>
<evidence type="ECO:0000256" key="7">
    <source>
        <dbReference type="PIRSR" id="PIRSR600715-1"/>
    </source>
</evidence>